<dbReference type="PANTHER" id="PTHR33495">
    <property type="entry name" value="ANTI-SIGMA FACTOR ANTAGONIST TM_1081-RELATED-RELATED"/>
    <property type="match status" value="1"/>
</dbReference>
<dbReference type="GO" id="GO:0043856">
    <property type="term" value="F:anti-sigma factor antagonist activity"/>
    <property type="evidence" value="ECO:0007669"/>
    <property type="project" value="TreeGrafter"/>
</dbReference>
<proteinExistence type="predicted"/>
<protein>
    <recommendedName>
        <fullName evidence="1">STAS domain-containing protein</fullName>
    </recommendedName>
</protein>
<dbReference type="AlphaFoldDB" id="A0A919R0A5"/>
<dbReference type="Gene3D" id="3.30.750.24">
    <property type="entry name" value="STAS domain"/>
    <property type="match status" value="1"/>
</dbReference>
<evidence type="ECO:0000313" key="2">
    <source>
        <dbReference type="EMBL" id="GII77424.1"/>
    </source>
</evidence>
<reference evidence="2" key="1">
    <citation type="submission" date="2021-01" db="EMBL/GenBank/DDBJ databases">
        <title>Whole genome shotgun sequence of Sphaerisporangium rufum NBRC 109079.</title>
        <authorList>
            <person name="Komaki H."/>
            <person name="Tamura T."/>
        </authorList>
    </citation>
    <scope>NUCLEOTIDE SEQUENCE</scope>
    <source>
        <strain evidence="2">NBRC 109079</strain>
    </source>
</reference>
<name>A0A919R0A5_9ACTN</name>
<dbReference type="Pfam" id="PF01740">
    <property type="entry name" value="STAS"/>
    <property type="match status" value="1"/>
</dbReference>
<dbReference type="Proteomes" id="UP000655287">
    <property type="component" value="Unassembled WGS sequence"/>
</dbReference>
<dbReference type="InterPro" id="IPR036513">
    <property type="entry name" value="STAS_dom_sf"/>
</dbReference>
<keyword evidence="3" id="KW-1185">Reference proteome</keyword>
<dbReference type="PROSITE" id="PS50801">
    <property type="entry name" value="STAS"/>
    <property type="match status" value="1"/>
</dbReference>
<dbReference type="SUPFAM" id="SSF52091">
    <property type="entry name" value="SpoIIaa-like"/>
    <property type="match status" value="1"/>
</dbReference>
<dbReference type="EMBL" id="BOOU01000035">
    <property type="protein sequence ID" value="GII77424.1"/>
    <property type="molecule type" value="Genomic_DNA"/>
</dbReference>
<gene>
    <name evidence="2" type="ORF">Sru01_24060</name>
</gene>
<evidence type="ECO:0000313" key="3">
    <source>
        <dbReference type="Proteomes" id="UP000655287"/>
    </source>
</evidence>
<dbReference type="PANTHER" id="PTHR33495:SF2">
    <property type="entry name" value="ANTI-SIGMA FACTOR ANTAGONIST TM_1081-RELATED"/>
    <property type="match status" value="1"/>
</dbReference>
<evidence type="ECO:0000259" key="1">
    <source>
        <dbReference type="PROSITE" id="PS50801"/>
    </source>
</evidence>
<accession>A0A919R0A5</accession>
<comment type="caution">
    <text evidence="2">The sequence shown here is derived from an EMBL/GenBank/DDBJ whole genome shotgun (WGS) entry which is preliminary data.</text>
</comment>
<dbReference type="CDD" id="cd07043">
    <property type="entry name" value="STAS_anti-anti-sigma_factors"/>
    <property type="match status" value="1"/>
</dbReference>
<organism evidence="2 3">
    <name type="scientific">Sphaerisporangium rufum</name>
    <dbReference type="NCBI Taxonomy" id="1381558"/>
    <lineage>
        <taxon>Bacteria</taxon>
        <taxon>Bacillati</taxon>
        <taxon>Actinomycetota</taxon>
        <taxon>Actinomycetes</taxon>
        <taxon>Streptosporangiales</taxon>
        <taxon>Streptosporangiaceae</taxon>
        <taxon>Sphaerisporangium</taxon>
    </lineage>
</organism>
<sequence length="130" mass="14479">MMVDRRPVPAIRITLQGDLDMEGAEELRALLPQVLDLGLPLRLHLDLTHVTFLDCSGARALTWLDDRLRGRGGSLAIVRASRPALRLLRLLGLDRTLLVGRPGHPAAEDLRVLSLRSLRTREPDRDPSVN</sequence>
<dbReference type="InterPro" id="IPR002645">
    <property type="entry name" value="STAS_dom"/>
</dbReference>
<feature type="domain" description="STAS" evidence="1">
    <location>
        <begin position="13"/>
        <end position="97"/>
    </location>
</feature>